<comment type="caution">
    <text evidence="3">The sequence shown here is derived from an EMBL/GenBank/DDBJ whole genome shotgun (WGS) entry which is preliminary data.</text>
</comment>
<organism evidence="3 4">
    <name type="scientific">Pseudomonas fungipugnans</name>
    <dbReference type="NCBI Taxonomy" id="3024217"/>
    <lineage>
        <taxon>Bacteria</taxon>
        <taxon>Pseudomonadati</taxon>
        <taxon>Pseudomonadota</taxon>
        <taxon>Gammaproteobacteria</taxon>
        <taxon>Pseudomonadales</taxon>
        <taxon>Pseudomonadaceae</taxon>
        <taxon>Pseudomonas</taxon>
    </lineage>
</organism>
<protein>
    <submittedName>
        <fullName evidence="3">Uncharacterized protein</fullName>
    </submittedName>
</protein>
<dbReference type="RefSeq" id="WP_259499269.1">
    <property type="nucleotide sequence ID" value="NZ_JARBWL010000002.1"/>
</dbReference>
<gene>
    <name evidence="3" type="ORF">POF45_20230</name>
</gene>
<feature type="signal peptide" evidence="2">
    <location>
        <begin position="1"/>
        <end position="28"/>
    </location>
</feature>
<dbReference type="EMBL" id="JARBWL010000002">
    <property type="protein sequence ID" value="MDI2593729.1"/>
    <property type="molecule type" value="Genomic_DNA"/>
</dbReference>
<feature type="compositionally biased region" description="Low complexity" evidence="1">
    <location>
        <begin position="138"/>
        <end position="148"/>
    </location>
</feature>
<sequence>MRSFSTLSATLLATALLGNLALVNTAQAAVEIVSGPAQYNDQISAIRNSYNDNQLVKSGFSVDDLQDMQKTVKANATELDYQKRTINEQARLIEELKRSSGSSSSSNNSDLSDIKRTIKDQDSDLKNLSKQVDDLKRSSGSSSSSSSSELSNLKRQVSDQDRTIDQLKRTVEDLSRKVK</sequence>
<keyword evidence="2" id="KW-0732">Signal</keyword>
<evidence type="ECO:0000313" key="4">
    <source>
        <dbReference type="Proteomes" id="UP001159100"/>
    </source>
</evidence>
<dbReference type="Proteomes" id="UP001159100">
    <property type="component" value="Unassembled WGS sequence"/>
</dbReference>
<evidence type="ECO:0000313" key="3">
    <source>
        <dbReference type="EMBL" id="MDI2593729.1"/>
    </source>
</evidence>
<proteinExistence type="predicted"/>
<feature type="compositionally biased region" description="Basic and acidic residues" evidence="1">
    <location>
        <begin position="122"/>
        <end position="137"/>
    </location>
</feature>
<accession>A0ABT6QTV3</accession>
<feature type="chain" id="PRO_5047256277" evidence="2">
    <location>
        <begin position="29"/>
        <end position="179"/>
    </location>
</feature>
<feature type="compositionally biased region" description="Basic and acidic residues" evidence="1">
    <location>
        <begin position="156"/>
        <end position="179"/>
    </location>
</feature>
<evidence type="ECO:0000256" key="1">
    <source>
        <dbReference type="SAM" id="MobiDB-lite"/>
    </source>
</evidence>
<keyword evidence="4" id="KW-1185">Reference proteome</keyword>
<reference evidence="3 4" key="1">
    <citation type="submission" date="2023-02" db="EMBL/GenBank/DDBJ databases">
        <title>Pseudomonas chrutzelriedensis sp. nov., a potently antifungal strain isolated from moss.</title>
        <authorList>
            <person name="Schnyder A."/>
            <person name="Kalawong R."/>
            <person name="Eberl L."/>
            <person name="Agnoli K."/>
        </authorList>
    </citation>
    <scope>NUCLEOTIDE SEQUENCE [LARGE SCALE GENOMIC DNA]</scope>
    <source>
        <strain evidence="3 4">681</strain>
    </source>
</reference>
<name>A0ABT6QTV3_9PSED</name>
<feature type="region of interest" description="Disordered" evidence="1">
    <location>
        <begin position="122"/>
        <end position="179"/>
    </location>
</feature>
<evidence type="ECO:0000256" key="2">
    <source>
        <dbReference type="SAM" id="SignalP"/>
    </source>
</evidence>